<proteinExistence type="predicted"/>
<dbReference type="RefSeq" id="WP_134483280.1">
    <property type="nucleotide sequence ID" value="NZ_LR216287.1"/>
</dbReference>
<organism evidence="1 2">
    <name type="scientific">Candidatus Nitrosocosmicus franklandianus</name>
    <dbReference type="NCBI Taxonomy" id="1798806"/>
    <lineage>
        <taxon>Archaea</taxon>
        <taxon>Nitrososphaerota</taxon>
        <taxon>Nitrososphaeria</taxon>
        <taxon>Nitrososphaerales</taxon>
        <taxon>Nitrososphaeraceae</taxon>
        <taxon>Candidatus Nitrosocosmicus</taxon>
    </lineage>
</organism>
<dbReference type="Proteomes" id="UP000294299">
    <property type="component" value="Chromosome NFRAN"/>
</dbReference>
<gene>
    <name evidence="1" type="ORF">NFRAN_1062</name>
</gene>
<keyword evidence="2" id="KW-1185">Reference proteome</keyword>
<sequence>MYPNCYPSFEKLPLFIEFTLINADIHPHNPRIKLESSGEAHMIPNVIETFRKNMTNSWFPITTRDIKLIKKMIDIKNT</sequence>
<evidence type="ECO:0000313" key="1">
    <source>
        <dbReference type="EMBL" id="VFJ13384.1"/>
    </source>
</evidence>
<dbReference type="AlphaFoldDB" id="A0A484IEI4"/>
<dbReference type="KEGG" id="nfn:NFRAN_1062"/>
<reference evidence="1 2" key="1">
    <citation type="submission" date="2019-02" db="EMBL/GenBank/DDBJ databases">
        <authorList>
            <person name="Lehtovirta-Morley E L."/>
        </authorList>
    </citation>
    <scope>NUCLEOTIDE SEQUENCE [LARGE SCALE GENOMIC DNA]</scope>
    <source>
        <strain evidence="1">NFRAN1</strain>
    </source>
</reference>
<name>A0A484IEI4_9ARCH</name>
<dbReference type="EMBL" id="LR216287">
    <property type="protein sequence ID" value="VFJ13384.1"/>
    <property type="molecule type" value="Genomic_DNA"/>
</dbReference>
<accession>A0A484IEI4</accession>
<protein>
    <submittedName>
        <fullName evidence="1">Uncharacterized protein</fullName>
    </submittedName>
</protein>
<evidence type="ECO:0000313" key="2">
    <source>
        <dbReference type="Proteomes" id="UP000294299"/>
    </source>
</evidence>
<dbReference type="GeneID" id="39420503"/>